<feature type="compositionally biased region" description="Basic and acidic residues" evidence="3">
    <location>
        <begin position="166"/>
        <end position="175"/>
    </location>
</feature>
<proteinExistence type="predicted"/>
<organism evidence="4 5">
    <name type="scientific">Schistosoma margrebowiei</name>
    <dbReference type="NCBI Taxonomy" id="48269"/>
    <lineage>
        <taxon>Eukaryota</taxon>
        <taxon>Metazoa</taxon>
        <taxon>Spiralia</taxon>
        <taxon>Lophotrochozoa</taxon>
        <taxon>Platyhelminthes</taxon>
        <taxon>Trematoda</taxon>
        <taxon>Digenea</taxon>
        <taxon>Strigeidida</taxon>
        <taxon>Schistosomatoidea</taxon>
        <taxon>Schistosomatidae</taxon>
        <taxon>Schistosoma</taxon>
    </lineage>
</organism>
<dbReference type="EMBL" id="UZAI01019094">
    <property type="protein sequence ID" value="VDP42810.1"/>
    <property type="molecule type" value="Genomic_DNA"/>
</dbReference>
<keyword evidence="5" id="KW-1185">Reference proteome</keyword>
<dbReference type="InterPro" id="IPR045609">
    <property type="entry name" value="DUF6451"/>
</dbReference>
<dbReference type="GO" id="GO:0030431">
    <property type="term" value="P:sleep"/>
    <property type="evidence" value="ECO:0007669"/>
    <property type="project" value="InterPro"/>
</dbReference>
<feature type="region of interest" description="Disordered" evidence="3">
    <location>
        <begin position="166"/>
        <end position="222"/>
    </location>
</feature>
<dbReference type="InterPro" id="IPR031424">
    <property type="entry name" value="QVR-like"/>
</dbReference>
<dbReference type="AlphaFoldDB" id="A0A183N1Y2"/>
<evidence type="ECO:0000256" key="1">
    <source>
        <dbReference type="ARBA" id="ARBA00022729"/>
    </source>
</evidence>
<evidence type="ECO:0000256" key="2">
    <source>
        <dbReference type="ARBA" id="ARBA00023180"/>
    </source>
</evidence>
<evidence type="ECO:0000313" key="5">
    <source>
        <dbReference type="Proteomes" id="UP000277204"/>
    </source>
</evidence>
<name>A0A183N1Y2_9TREM</name>
<dbReference type="Pfam" id="PF17064">
    <property type="entry name" value="QVR"/>
    <property type="match status" value="1"/>
</dbReference>
<dbReference type="Pfam" id="PF20049">
    <property type="entry name" value="DUF6451"/>
    <property type="match status" value="1"/>
</dbReference>
<dbReference type="PANTHER" id="PTHR47027:SF25">
    <property type="entry name" value="REVERSE TRANSCRIPTASE DOMAIN-CONTAINING PROTEIN"/>
    <property type="match status" value="1"/>
</dbReference>
<feature type="compositionally biased region" description="Basic and acidic residues" evidence="3">
    <location>
        <begin position="197"/>
        <end position="221"/>
    </location>
</feature>
<dbReference type="CDD" id="cd23591">
    <property type="entry name" value="TFP_LU_ECD_Crim"/>
    <property type="match status" value="1"/>
</dbReference>
<evidence type="ECO:0000256" key="3">
    <source>
        <dbReference type="SAM" id="MobiDB-lite"/>
    </source>
</evidence>
<dbReference type="STRING" id="48269.A0A183N1Y2"/>
<keyword evidence="1" id="KW-0732">Signal</keyword>
<sequence length="384" mass="43699">MKTSTSEGKHGIQWTSRMQLDDLDFADDLALLSQTQQQMQEKTNSVAAASAAVGLNIHKGKSKVLRYNTAYTDPITIEGEDLEDVKTFTYLRSIIDEQGGSDADVKARIGKARAAYLQLRNIWNSKQLSTNTKICWPDTISNNVLWERTKPDPSGGRNQEEALAVDRTHMKESTQLRHKTSPHMESSRPKEKRKTKEHITPRNGNRYEKDEQELDGIRKEGGGQSGLENAEFISAELYCYSCTSAQSGCGDPIDVRLIHWKKCSGRALIENYCVKLIEKVQDQTTVTRGCLSDLIMNTQYRLDMPQLRRHGYCVNSRDYQHYLLKVLKGKTLVETAMGLFSDENMDFKRFCYCNDFNGCNHVDNLKVSTILISFIIILTLLWIH</sequence>
<evidence type="ECO:0000313" key="4">
    <source>
        <dbReference type="EMBL" id="VDP42810.1"/>
    </source>
</evidence>
<keyword evidence="2" id="KW-0325">Glycoprotein</keyword>
<accession>A0A183N1Y2</accession>
<gene>
    <name evidence="4" type="ORF">SMRZ_LOCUS22307</name>
</gene>
<protein>
    <submittedName>
        <fullName evidence="4">Uncharacterized protein</fullName>
    </submittedName>
</protein>
<dbReference type="GO" id="GO:0032222">
    <property type="term" value="P:regulation of synaptic transmission, cholinergic"/>
    <property type="evidence" value="ECO:0007669"/>
    <property type="project" value="InterPro"/>
</dbReference>
<dbReference type="Proteomes" id="UP000277204">
    <property type="component" value="Unassembled WGS sequence"/>
</dbReference>
<reference evidence="4 5" key="1">
    <citation type="submission" date="2018-11" db="EMBL/GenBank/DDBJ databases">
        <authorList>
            <consortium name="Pathogen Informatics"/>
        </authorList>
    </citation>
    <scope>NUCLEOTIDE SEQUENCE [LARGE SCALE GENOMIC DNA]</scope>
    <source>
        <strain evidence="4 5">Zambia</strain>
    </source>
</reference>
<dbReference type="PANTHER" id="PTHR47027">
    <property type="entry name" value="REVERSE TRANSCRIPTASE DOMAIN-CONTAINING PROTEIN"/>
    <property type="match status" value="1"/>
</dbReference>